<gene>
    <name evidence="4" type="ORF">METZ01_LOCUS302795</name>
</gene>
<sequence length="157" mass="17159">GHEGGLRSGTLNVPGIVGFGKAIELAQQNMQNEEKRLRHLANQCVQVLKEEKIDFFVNGSEDCRVAGNLNLCFIGVDADWIILHTPEIAISTGSACTSETIEPSHVLRSLGLADENSNSSVRLSFGRFTTEEEIKKASLLLANSVKTFLSRKEKIFG</sequence>
<dbReference type="InterPro" id="IPR000192">
    <property type="entry name" value="Aminotrans_V_dom"/>
</dbReference>
<evidence type="ECO:0000259" key="3">
    <source>
        <dbReference type="Pfam" id="PF00266"/>
    </source>
</evidence>
<dbReference type="EMBL" id="UINC01094582">
    <property type="protein sequence ID" value="SVC49941.1"/>
    <property type="molecule type" value="Genomic_DNA"/>
</dbReference>
<dbReference type="AlphaFoldDB" id="A0A382MRG9"/>
<organism evidence="4">
    <name type="scientific">marine metagenome</name>
    <dbReference type="NCBI Taxonomy" id="408172"/>
    <lineage>
        <taxon>unclassified sequences</taxon>
        <taxon>metagenomes</taxon>
        <taxon>ecological metagenomes</taxon>
    </lineage>
</organism>
<dbReference type="SUPFAM" id="SSF53383">
    <property type="entry name" value="PLP-dependent transferases"/>
    <property type="match status" value="1"/>
</dbReference>
<dbReference type="InterPro" id="IPR015422">
    <property type="entry name" value="PyrdxlP-dep_Trfase_small"/>
</dbReference>
<dbReference type="PANTHER" id="PTHR11601">
    <property type="entry name" value="CYSTEINE DESULFURYLASE FAMILY MEMBER"/>
    <property type="match status" value="1"/>
</dbReference>
<feature type="domain" description="Aminotransferase class V" evidence="3">
    <location>
        <begin position="6"/>
        <end position="136"/>
    </location>
</feature>
<comment type="cofactor">
    <cofactor evidence="1">
        <name>pyridoxal 5'-phosphate</name>
        <dbReference type="ChEBI" id="CHEBI:597326"/>
    </cofactor>
</comment>
<name>A0A382MRG9_9ZZZZ</name>
<feature type="non-terminal residue" evidence="4">
    <location>
        <position position="1"/>
    </location>
</feature>
<keyword evidence="2" id="KW-0175">Coiled coil</keyword>
<evidence type="ECO:0000313" key="4">
    <source>
        <dbReference type="EMBL" id="SVC49941.1"/>
    </source>
</evidence>
<reference evidence="4" key="1">
    <citation type="submission" date="2018-05" db="EMBL/GenBank/DDBJ databases">
        <authorList>
            <person name="Lanie J.A."/>
            <person name="Ng W.-L."/>
            <person name="Kazmierczak K.M."/>
            <person name="Andrzejewski T.M."/>
            <person name="Davidsen T.M."/>
            <person name="Wayne K.J."/>
            <person name="Tettelin H."/>
            <person name="Glass J.I."/>
            <person name="Rusch D."/>
            <person name="Podicherti R."/>
            <person name="Tsui H.-C.T."/>
            <person name="Winkler M.E."/>
        </authorList>
    </citation>
    <scope>NUCLEOTIDE SEQUENCE</scope>
</reference>
<dbReference type="Gene3D" id="3.90.1150.10">
    <property type="entry name" value="Aspartate Aminotransferase, domain 1"/>
    <property type="match status" value="1"/>
</dbReference>
<dbReference type="PANTHER" id="PTHR11601:SF34">
    <property type="entry name" value="CYSTEINE DESULFURASE"/>
    <property type="match status" value="1"/>
</dbReference>
<dbReference type="InterPro" id="IPR015424">
    <property type="entry name" value="PyrdxlP-dep_Trfase"/>
</dbReference>
<proteinExistence type="predicted"/>
<feature type="coiled-coil region" evidence="2">
    <location>
        <begin position="23"/>
        <end position="50"/>
    </location>
</feature>
<accession>A0A382MRG9</accession>
<dbReference type="Pfam" id="PF00266">
    <property type="entry name" value="Aminotran_5"/>
    <property type="match status" value="1"/>
</dbReference>
<protein>
    <recommendedName>
        <fullName evidence="3">Aminotransferase class V domain-containing protein</fullName>
    </recommendedName>
</protein>
<evidence type="ECO:0000256" key="1">
    <source>
        <dbReference type="ARBA" id="ARBA00001933"/>
    </source>
</evidence>
<evidence type="ECO:0000256" key="2">
    <source>
        <dbReference type="SAM" id="Coils"/>
    </source>
</evidence>